<protein>
    <submittedName>
        <fullName evidence="1">Uncharacterized protein</fullName>
    </submittedName>
</protein>
<evidence type="ECO:0000313" key="1">
    <source>
        <dbReference type="EMBL" id="KAJ9102709.1"/>
    </source>
</evidence>
<sequence length="258" mass="28340">MKSQVNHHRSKSRRTSTRSSVSTAAGSRVSIDSGNSGTTACTTAASITGESTRDKSISNASLIDYYGRSLVALEAPKQAPSMNYDSVADINEFLEVKKEQTRRSSNRKSRSSGSGSNSIASSRDPIQYQLVLEEPETPTQPSAKTIDEIPAPVLMTFKNIDFDGRNSPSQNTSQSPPEEDCTARNSASEPELTRCYSDESSIFSIRESDKERRRLDKVKNPTSDKKPKSKPKKTPVEIISNVAEPQPKGFSRFIKKLT</sequence>
<evidence type="ECO:0000313" key="2">
    <source>
        <dbReference type="Proteomes" id="UP001241377"/>
    </source>
</evidence>
<gene>
    <name evidence="1" type="ORF">QFC19_004626</name>
</gene>
<reference evidence="1" key="1">
    <citation type="submission" date="2023-04" db="EMBL/GenBank/DDBJ databases">
        <title>Draft Genome sequencing of Naganishia species isolated from polar environments using Oxford Nanopore Technology.</title>
        <authorList>
            <person name="Leo P."/>
            <person name="Venkateswaran K."/>
        </authorList>
    </citation>
    <scope>NUCLEOTIDE SEQUENCE</scope>
    <source>
        <strain evidence="1">MNA-CCFEE 5261</strain>
    </source>
</reference>
<accession>A0ACC2VUF5</accession>
<name>A0ACC2VUF5_9TREE</name>
<comment type="caution">
    <text evidence="1">The sequence shown here is derived from an EMBL/GenBank/DDBJ whole genome shotgun (WGS) entry which is preliminary data.</text>
</comment>
<proteinExistence type="predicted"/>
<dbReference type="Proteomes" id="UP001241377">
    <property type="component" value="Unassembled WGS sequence"/>
</dbReference>
<organism evidence="1 2">
    <name type="scientific">Naganishia cerealis</name>
    <dbReference type="NCBI Taxonomy" id="610337"/>
    <lineage>
        <taxon>Eukaryota</taxon>
        <taxon>Fungi</taxon>
        <taxon>Dikarya</taxon>
        <taxon>Basidiomycota</taxon>
        <taxon>Agaricomycotina</taxon>
        <taxon>Tremellomycetes</taxon>
        <taxon>Filobasidiales</taxon>
        <taxon>Filobasidiaceae</taxon>
        <taxon>Naganishia</taxon>
    </lineage>
</organism>
<keyword evidence="2" id="KW-1185">Reference proteome</keyword>
<dbReference type="EMBL" id="JASBWR010000050">
    <property type="protein sequence ID" value="KAJ9102709.1"/>
    <property type="molecule type" value="Genomic_DNA"/>
</dbReference>